<dbReference type="InterPro" id="IPR000719">
    <property type="entry name" value="Prot_kinase_dom"/>
</dbReference>
<dbReference type="PANTHER" id="PTHR44167:SF30">
    <property type="entry name" value="PHOSPHORYLASE KINASE"/>
    <property type="match status" value="1"/>
</dbReference>
<dbReference type="AlphaFoldDB" id="A0A9P5MQ08"/>
<dbReference type="InterPro" id="IPR011009">
    <property type="entry name" value="Kinase-like_dom_sf"/>
</dbReference>
<dbReference type="Proteomes" id="UP000759537">
    <property type="component" value="Unassembled WGS sequence"/>
</dbReference>
<sequence length="309" mass="36842">EEWWRDQYHDIHDRGYKLRTRYHPSWQPSWIESGRDFFAVEDGQPSILRSTMDATRLRDGKKVMLKKVYPEEEPHELIITQLFSSQEFADDPRNHCVPLLDIIELPRNGQKLMVMPFLRPFKNPRFQTFGEFVTFFTQICEGLQFMHERNIAHRDCTANNIMFDPSEMYPQGFHPIQMDRSRDFQGRARRYTRTQRPPRYYLIDFGLSRQYGSRQALDVPLRGGDESAPEHRNTTPCNPFYTDIYYLGNLVRREFIQKYNGFEFMQDLFDEMTHIDPAKRPSIEDVMANFLHICESLSESKRCSPLVFK</sequence>
<keyword evidence="3" id="KW-1185">Reference proteome</keyword>
<keyword evidence="2" id="KW-0418">Kinase</keyword>
<feature type="domain" description="Protein kinase" evidence="1">
    <location>
        <begin position="1"/>
        <end position="309"/>
    </location>
</feature>
<dbReference type="PANTHER" id="PTHR44167">
    <property type="entry name" value="OVARIAN-SPECIFIC SERINE/THREONINE-PROTEIN KINASE LOK-RELATED"/>
    <property type="match status" value="1"/>
</dbReference>
<feature type="non-terminal residue" evidence="2">
    <location>
        <position position="1"/>
    </location>
</feature>
<dbReference type="GO" id="GO:0004674">
    <property type="term" value="F:protein serine/threonine kinase activity"/>
    <property type="evidence" value="ECO:0007669"/>
    <property type="project" value="TreeGrafter"/>
</dbReference>
<evidence type="ECO:0000313" key="2">
    <source>
        <dbReference type="EMBL" id="KAF8471383.1"/>
    </source>
</evidence>
<dbReference type="SUPFAM" id="SSF56112">
    <property type="entry name" value="Protein kinase-like (PK-like)"/>
    <property type="match status" value="1"/>
</dbReference>
<organism evidence="2 3">
    <name type="scientific">Russula ochroleuca</name>
    <dbReference type="NCBI Taxonomy" id="152965"/>
    <lineage>
        <taxon>Eukaryota</taxon>
        <taxon>Fungi</taxon>
        <taxon>Dikarya</taxon>
        <taxon>Basidiomycota</taxon>
        <taxon>Agaricomycotina</taxon>
        <taxon>Agaricomycetes</taxon>
        <taxon>Russulales</taxon>
        <taxon>Russulaceae</taxon>
        <taxon>Russula</taxon>
    </lineage>
</organism>
<dbReference type="PROSITE" id="PS50011">
    <property type="entry name" value="PROTEIN_KINASE_DOM"/>
    <property type="match status" value="1"/>
</dbReference>
<feature type="non-terminal residue" evidence="2">
    <location>
        <position position="309"/>
    </location>
</feature>
<dbReference type="GO" id="GO:0005524">
    <property type="term" value="F:ATP binding"/>
    <property type="evidence" value="ECO:0007669"/>
    <property type="project" value="InterPro"/>
</dbReference>
<dbReference type="CDD" id="cd00180">
    <property type="entry name" value="PKc"/>
    <property type="match status" value="1"/>
</dbReference>
<evidence type="ECO:0000313" key="3">
    <source>
        <dbReference type="Proteomes" id="UP000759537"/>
    </source>
</evidence>
<dbReference type="Gene3D" id="1.10.510.10">
    <property type="entry name" value="Transferase(Phosphotransferase) domain 1"/>
    <property type="match status" value="1"/>
</dbReference>
<gene>
    <name evidence="2" type="ORF">DFH94DRAFT_602180</name>
</gene>
<dbReference type="GO" id="GO:0044773">
    <property type="term" value="P:mitotic DNA damage checkpoint signaling"/>
    <property type="evidence" value="ECO:0007669"/>
    <property type="project" value="TreeGrafter"/>
</dbReference>
<dbReference type="EMBL" id="WHVB01000023">
    <property type="protein sequence ID" value="KAF8471383.1"/>
    <property type="molecule type" value="Genomic_DNA"/>
</dbReference>
<dbReference type="OrthoDB" id="5987198at2759"/>
<name>A0A9P5MQ08_9AGAM</name>
<reference evidence="2" key="1">
    <citation type="submission" date="2019-10" db="EMBL/GenBank/DDBJ databases">
        <authorList>
            <consortium name="DOE Joint Genome Institute"/>
            <person name="Kuo A."/>
            <person name="Miyauchi S."/>
            <person name="Kiss E."/>
            <person name="Drula E."/>
            <person name="Kohler A."/>
            <person name="Sanchez-Garcia M."/>
            <person name="Andreopoulos B."/>
            <person name="Barry K.W."/>
            <person name="Bonito G."/>
            <person name="Buee M."/>
            <person name="Carver A."/>
            <person name="Chen C."/>
            <person name="Cichocki N."/>
            <person name="Clum A."/>
            <person name="Culley D."/>
            <person name="Crous P.W."/>
            <person name="Fauchery L."/>
            <person name="Girlanda M."/>
            <person name="Hayes R."/>
            <person name="Keri Z."/>
            <person name="LaButti K."/>
            <person name="Lipzen A."/>
            <person name="Lombard V."/>
            <person name="Magnuson J."/>
            <person name="Maillard F."/>
            <person name="Morin E."/>
            <person name="Murat C."/>
            <person name="Nolan M."/>
            <person name="Ohm R."/>
            <person name="Pangilinan J."/>
            <person name="Pereira M."/>
            <person name="Perotto S."/>
            <person name="Peter M."/>
            <person name="Riley R."/>
            <person name="Sitrit Y."/>
            <person name="Stielow B."/>
            <person name="Szollosi G."/>
            <person name="Zifcakova L."/>
            <person name="Stursova M."/>
            <person name="Spatafora J.W."/>
            <person name="Tedersoo L."/>
            <person name="Vaario L.-M."/>
            <person name="Yamada A."/>
            <person name="Yan M."/>
            <person name="Wang P."/>
            <person name="Xu J."/>
            <person name="Bruns T."/>
            <person name="Baldrian P."/>
            <person name="Vilgalys R."/>
            <person name="Henrissat B."/>
            <person name="Grigoriev I.V."/>
            <person name="Hibbett D."/>
            <person name="Nagy L.G."/>
            <person name="Martin F.M."/>
        </authorList>
    </citation>
    <scope>NUCLEOTIDE SEQUENCE</scope>
    <source>
        <strain evidence="2">Prilba</strain>
    </source>
</reference>
<accession>A0A9P5MQ08</accession>
<dbReference type="GO" id="GO:0005634">
    <property type="term" value="C:nucleus"/>
    <property type="evidence" value="ECO:0007669"/>
    <property type="project" value="TreeGrafter"/>
</dbReference>
<proteinExistence type="predicted"/>
<keyword evidence="2" id="KW-0808">Transferase</keyword>
<comment type="caution">
    <text evidence="2">The sequence shown here is derived from an EMBL/GenBank/DDBJ whole genome shotgun (WGS) entry which is preliminary data.</text>
</comment>
<dbReference type="SMART" id="SM00220">
    <property type="entry name" value="S_TKc"/>
    <property type="match status" value="1"/>
</dbReference>
<reference evidence="2" key="2">
    <citation type="journal article" date="2020" name="Nat. Commun.">
        <title>Large-scale genome sequencing of mycorrhizal fungi provides insights into the early evolution of symbiotic traits.</title>
        <authorList>
            <person name="Miyauchi S."/>
            <person name="Kiss E."/>
            <person name="Kuo A."/>
            <person name="Drula E."/>
            <person name="Kohler A."/>
            <person name="Sanchez-Garcia M."/>
            <person name="Morin E."/>
            <person name="Andreopoulos B."/>
            <person name="Barry K.W."/>
            <person name="Bonito G."/>
            <person name="Buee M."/>
            <person name="Carver A."/>
            <person name="Chen C."/>
            <person name="Cichocki N."/>
            <person name="Clum A."/>
            <person name="Culley D."/>
            <person name="Crous P.W."/>
            <person name="Fauchery L."/>
            <person name="Girlanda M."/>
            <person name="Hayes R.D."/>
            <person name="Keri Z."/>
            <person name="LaButti K."/>
            <person name="Lipzen A."/>
            <person name="Lombard V."/>
            <person name="Magnuson J."/>
            <person name="Maillard F."/>
            <person name="Murat C."/>
            <person name="Nolan M."/>
            <person name="Ohm R.A."/>
            <person name="Pangilinan J."/>
            <person name="Pereira M.F."/>
            <person name="Perotto S."/>
            <person name="Peter M."/>
            <person name="Pfister S."/>
            <person name="Riley R."/>
            <person name="Sitrit Y."/>
            <person name="Stielow J.B."/>
            <person name="Szollosi G."/>
            <person name="Zifcakova L."/>
            <person name="Stursova M."/>
            <person name="Spatafora J.W."/>
            <person name="Tedersoo L."/>
            <person name="Vaario L.M."/>
            <person name="Yamada A."/>
            <person name="Yan M."/>
            <person name="Wang P."/>
            <person name="Xu J."/>
            <person name="Bruns T."/>
            <person name="Baldrian P."/>
            <person name="Vilgalys R."/>
            <person name="Dunand C."/>
            <person name="Henrissat B."/>
            <person name="Grigoriev I.V."/>
            <person name="Hibbett D."/>
            <person name="Nagy L.G."/>
            <person name="Martin F.M."/>
        </authorList>
    </citation>
    <scope>NUCLEOTIDE SEQUENCE</scope>
    <source>
        <strain evidence="2">Prilba</strain>
    </source>
</reference>
<protein>
    <submittedName>
        <fullName evidence="2">Kinase-like domain-containing protein</fullName>
    </submittedName>
</protein>
<evidence type="ECO:0000259" key="1">
    <source>
        <dbReference type="PROSITE" id="PS50011"/>
    </source>
</evidence>
<dbReference type="Pfam" id="PF00069">
    <property type="entry name" value="Pkinase"/>
    <property type="match status" value="1"/>
</dbReference>